<proteinExistence type="predicted"/>
<evidence type="ECO:0000256" key="1">
    <source>
        <dbReference type="ARBA" id="ARBA00023002"/>
    </source>
</evidence>
<dbReference type="Proteomes" id="UP001232156">
    <property type="component" value="Unassembled WGS sequence"/>
</dbReference>
<sequence length="126" mass="13251">MVANALFVRLPAQRGSDASPPTVSVFLNDTPLALPANTSLAAGLLAAGVTRFRNATVSGAARAPYCMMGVCFECLVEIDGVPSQQACLVRPREGMRIRTMDTLPGMVFPEGGEVRRATRSANGDTP</sequence>
<organism evidence="2 3">
    <name type="scientific">Yanghanlia caeni</name>
    <dbReference type="NCBI Taxonomy" id="3064283"/>
    <lineage>
        <taxon>Bacteria</taxon>
        <taxon>Pseudomonadati</taxon>
        <taxon>Pseudomonadota</taxon>
        <taxon>Betaproteobacteria</taxon>
        <taxon>Burkholderiales</taxon>
        <taxon>Alcaligenaceae</taxon>
        <taxon>Yanghanlia</taxon>
    </lineage>
</organism>
<comment type="caution">
    <text evidence="2">The sequence shown here is derived from an EMBL/GenBank/DDBJ whole genome shotgun (WGS) entry which is preliminary data.</text>
</comment>
<protein>
    <submittedName>
        <fullName evidence="2">(2Fe-2S)-binding protein</fullName>
    </submittedName>
</protein>
<evidence type="ECO:0000313" key="2">
    <source>
        <dbReference type="EMBL" id="MDR4125210.1"/>
    </source>
</evidence>
<dbReference type="InterPro" id="IPR036010">
    <property type="entry name" value="2Fe-2S_ferredoxin-like_sf"/>
</dbReference>
<gene>
    <name evidence="2" type="ORF">Q8947_04315</name>
</gene>
<dbReference type="RefSeq" id="WP_347286541.1">
    <property type="nucleotide sequence ID" value="NZ_JAUZQE010000007.1"/>
</dbReference>
<evidence type="ECO:0000313" key="3">
    <source>
        <dbReference type="Proteomes" id="UP001232156"/>
    </source>
</evidence>
<dbReference type="SUPFAM" id="SSF54292">
    <property type="entry name" value="2Fe-2S ferredoxin-like"/>
    <property type="match status" value="1"/>
</dbReference>
<dbReference type="InterPro" id="IPR042204">
    <property type="entry name" value="2Fe-2S-bd_N"/>
</dbReference>
<dbReference type="Gene3D" id="3.10.20.440">
    <property type="entry name" value="2Fe-2S iron-sulphur cluster binding domain, sarcosine oxidase, alpha subunit, N-terminal domain"/>
    <property type="match status" value="1"/>
</dbReference>
<keyword evidence="3" id="KW-1185">Reference proteome</keyword>
<accession>A0ABU1D443</accession>
<dbReference type="EMBL" id="JAUZQE010000007">
    <property type="protein sequence ID" value="MDR4125210.1"/>
    <property type="molecule type" value="Genomic_DNA"/>
</dbReference>
<keyword evidence="1" id="KW-0560">Oxidoreductase</keyword>
<name>A0ABU1D443_9BURK</name>
<reference evidence="2 3" key="1">
    <citation type="submission" date="2023-08" db="EMBL/GenBank/DDBJ databases">
        <title>Alcaligenaceae gen. nov., a novel taxon isolated from the sludge of Yixing Pesticide Factory.</title>
        <authorList>
            <person name="Ruan L."/>
        </authorList>
    </citation>
    <scope>NUCLEOTIDE SEQUENCE [LARGE SCALE GENOMIC DNA]</scope>
    <source>
        <strain evidence="2 3">LG-2</strain>
    </source>
</reference>
<dbReference type="Pfam" id="PF13510">
    <property type="entry name" value="Fer2_4"/>
    <property type="match status" value="1"/>
</dbReference>